<dbReference type="OrthoDB" id="4234607at2"/>
<evidence type="ECO:0000313" key="2">
    <source>
        <dbReference type="EMBL" id="MQS13453.1"/>
    </source>
</evidence>
<dbReference type="Proteomes" id="UP000450000">
    <property type="component" value="Unassembled WGS sequence"/>
</dbReference>
<reference evidence="2 3" key="1">
    <citation type="submission" date="2019-09" db="EMBL/GenBank/DDBJ databases">
        <title>Genome Sequences of Streptomyces kaniharaensis ATCC 21070.</title>
        <authorList>
            <person name="Zhu W."/>
            <person name="De Crecy-Lagard V."/>
            <person name="Richards N.G."/>
        </authorList>
    </citation>
    <scope>NUCLEOTIDE SEQUENCE [LARGE SCALE GENOMIC DNA]</scope>
    <source>
        <strain evidence="2 3">SF-557</strain>
    </source>
</reference>
<protein>
    <submittedName>
        <fullName evidence="2">Uncharacterized protein</fullName>
    </submittedName>
</protein>
<dbReference type="EMBL" id="WBOF01000001">
    <property type="protein sequence ID" value="MQS13453.1"/>
    <property type="molecule type" value="Genomic_DNA"/>
</dbReference>
<feature type="region of interest" description="Disordered" evidence="1">
    <location>
        <begin position="129"/>
        <end position="205"/>
    </location>
</feature>
<proteinExistence type="predicted"/>
<evidence type="ECO:0000256" key="1">
    <source>
        <dbReference type="SAM" id="MobiDB-lite"/>
    </source>
</evidence>
<name>A0A6N7KV31_9ACTN</name>
<accession>A0A6N7KV31</accession>
<organism evidence="2 3">
    <name type="scientific">Streptomyces kaniharaensis</name>
    <dbReference type="NCBI Taxonomy" id="212423"/>
    <lineage>
        <taxon>Bacteria</taxon>
        <taxon>Bacillati</taxon>
        <taxon>Actinomycetota</taxon>
        <taxon>Actinomycetes</taxon>
        <taxon>Kitasatosporales</taxon>
        <taxon>Streptomycetaceae</taxon>
        <taxon>Streptomyces</taxon>
    </lineage>
</organism>
<dbReference type="RefSeq" id="WP_153461742.1">
    <property type="nucleotide sequence ID" value="NZ_WBOF01000001.1"/>
</dbReference>
<feature type="region of interest" description="Disordered" evidence="1">
    <location>
        <begin position="1"/>
        <end position="39"/>
    </location>
</feature>
<sequence length="325" mass="31306">MSTNRSRRIDRDTAEQLLGGAVGGPSAGQDASLTGPDGGPGQLARVLAAAAAPATAAELAGEEAALTAFREARLTPDPVVKTAPVRRRSMATAALARALSTKATAAVLSATALCGVAVAAGTGNLPSPFSGGSATPDHAFAGGDTGTSPSSGRGTGGATTGGSSRPSGSGSSGGGSQALGPSASPSAGSSATDGHGTAPSPAMVALCRGFTDRTAKGERSRQLVTDPQFAQLVAAAEGPDKVEEYCGQVLARANDDAHKNATSQPHDPGRPSADPGNGTDAGKNGGGAGDGGAKPKGGATGSAQPAAPTPPDGHQVKPDNSPAHR</sequence>
<feature type="compositionally biased region" description="Gly residues" evidence="1">
    <location>
        <begin position="283"/>
        <end position="300"/>
    </location>
</feature>
<gene>
    <name evidence="2" type="ORF">F7Q99_14545</name>
</gene>
<feature type="compositionally biased region" description="Low complexity" evidence="1">
    <location>
        <begin position="178"/>
        <end position="194"/>
    </location>
</feature>
<comment type="caution">
    <text evidence="2">The sequence shown here is derived from an EMBL/GenBank/DDBJ whole genome shotgun (WGS) entry which is preliminary data.</text>
</comment>
<dbReference type="AlphaFoldDB" id="A0A6N7KV31"/>
<keyword evidence="3" id="KW-1185">Reference proteome</keyword>
<evidence type="ECO:0000313" key="3">
    <source>
        <dbReference type="Proteomes" id="UP000450000"/>
    </source>
</evidence>
<feature type="region of interest" description="Disordered" evidence="1">
    <location>
        <begin position="253"/>
        <end position="325"/>
    </location>
</feature>